<dbReference type="PANTHER" id="PTHR30399:SF1">
    <property type="entry name" value="UTP PYROPHOSPHATASE"/>
    <property type="match status" value="1"/>
</dbReference>
<name>A0ABV9TBX1_9GAMM</name>
<comment type="caution">
    <text evidence="2">The sequence shown here is derived from an EMBL/GenBank/DDBJ whole genome shotgun (WGS) entry which is preliminary data.</text>
</comment>
<feature type="domain" description="YgjP-like metallopeptidase" evidence="1">
    <location>
        <begin position="13"/>
        <end position="219"/>
    </location>
</feature>
<accession>A0ABV9TBX1</accession>
<dbReference type="RefSeq" id="WP_119329978.1">
    <property type="nucleotide sequence ID" value="NZ_JBHSJH010000002.1"/>
</dbReference>
<dbReference type="InterPro" id="IPR053136">
    <property type="entry name" value="UTP_pyrophosphatase-like"/>
</dbReference>
<sequence length="221" mass="26223">MFEKVEITYKRVKNLKISVKASGVNVVAPIGISQTKILDILKEKAKWIEKQQNRISLNNKFDYSQVTFSNMDEVYFLGEKHTIQLIDSVNNLIHEKDGVLKFYLNSSVINNVKFRQKLFHEFIFDRADIILNNLVAKYLKITNQEIERVSIKKMRTRWGSCNHVKRTINLNVDLILRNIKSIEYVVLHEIAHLTHPNHSREFYKYIEQYMPDWKARERAIK</sequence>
<dbReference type="InterPro" id="IPR002725">
    <property type="entry name" value="YgjP-like_metallopeptidase"/>
</dbReference>
<proteinExistence type="predicted"/>
<dbReference type="Proteomes" id="UP001595926">
    <property type="component" value="Unassembled WGS sequence"/>
</dbReference>
<gene>
    <name evidence="2" type="ORF">ACFPDQ_06070</name>
</gene>
<evidence type="ECO:0000313" key="2">
    <source>
        <dbReference type="EMBL" id="MFC4892611.1"/>
    </source>
</evidence>
<dbReference type="CDD" id="cd07344">
    <property type="entry name" value="M48_yhfN_like"/>
    <property type="match status" value="1"/>
</dbReference>
<evidence type="ECO:0000313" key="3">
    <source>
        <dbReference type="Proteomes" id="UP001595926"/>
    </source>
</evidence>
<dbReference type="Pfam" id="PF01863">
    <property type="entry name" value="YgjP-like"/>
    <property type="match status" value="1"/>
</dbReference>
<dbReference type="PANTHER" id="PTHR30399">
    <property type="entry name" value="UNCHARACTERIZED PROTEIN YGJP"/>
    <property type="match status" value="1"/>
</dbReference>
<dbReference type="Gene3D" id="3.30.2010.10">
    <property type="entry name" value="Metalloproteases ('zincins'), catalytic domain"/>
    <property type="match status" value="1"/>
</dbReference>
<protein>
    <submittedName>
        <fullName evidence="2">M48 family metallopeptidase</fullName>
    </submittedName>
</protein>
<evidence type="ECO:0000259" key="1">
    <source>
        <dbReference type="Pfam" id="PF01863"/>
    </source>
</evidence>
<keyword evidence="3" id="KW-1185">Reference proteome</keyword>
<dbReference type="EMBL" id="JBHSJH010000002">
    <property type="protein sequence ID" value="MFC4892611.1"/>
    <property type="molecule type" value="Genomic_DNA"/>
</dbReference>
<organism evidence="2 3">
    <name type="scientific">Pseudofrancisella aestuarii</name>
    <dbReference type="NCBI Taxonomy" id="2670347"/>
    <lineage>
        <taxon>Bacteria</taxon>
        <taxon>Pseudomonadati</taxon>
        <taxon>Pseudomonadota</taxon>
        <taxon>Gammaproteobacteria</taxon>
        <taxon>Thiotrichales</taxon>
        <taxon>Francisellaceae</taxon>
        <taxon>Pseudofrancisella</taxon>
    </lineage>
</organism>
<reference evidence="3" key="1">
    <citation type="journal article" date="2019" name="Int. J. Syst. Evol. Microbiol.">
        <title>The Global Catalogue of Microorganisms (GCM) 10K type strain sequencing project: providing services to taxonomists for standard genome sequencing and annotation.</title>
        <authorList>
            <consortium name="The Broad Institute Genomics Platform"/>
            <consortium name="The Broad Institute Genome Sequencing Center for Infectious Disease"/>
            <person name="Wu L."/>
            <person name="Ma J."/>
        </authorList>
    </citation>
    <scope>NUCLEOTIDE SEQUENCE [LARGE SCALE GENOMIC DNA]</scope>
    <source>
        <strain evidence="3">CGMCC 1.13718</strain>
    </source>
</reference>